<keyword evidence="16" id="KW-1185">Reference proteome</keyword>
<proteinExistence type="inferred from homology"/>
<dbReference type="STRING" id="93759.A0A1R3KRW1"/>
<evidence type="ECO:0000256" key="4">
    <source>
        <dbReference type="ARBA" id="ARBA00022741"/>
    </source>
</evidence>
<feature type="compositionally biased region" description="Low complexity" evidence="12">
    <location>
        <begin position="143"/>
        <end position="159"/>
    </location>
</feature>
<dbReference type="EMBL" id="AWUE01012232">
    <property type="protein sequence ID" value="OMP09768.1"/>
    <property type="molecule type" value="Genomic_DNA"/>
</dbReference>
<dbReference type="Pfam" id="PF00270">
    <property type="entry name" value="DEAD"/>
    <property type="match status" value="1"/>
</dbReference>
<evidence type="ECO:0000256" key="9">
    <source>
        <dbReference type="ARBA" id="ARBA00047984"/>
    </source>
</evidence>
<feature type="compositionally biased region" description="Basic and acidic residues" evidence="12">
    <location>
        <begin position="161"/>
        <end position="239"/>
    </location>
</feature>
<dbReference type="PANTHER" id="PTHR18460:SF3">
    <property type="entry name" value="TELO2-INTERACTING PROTEIN 1 HOMOLOG"/>
    <property type="match status" value="1"/>
</dbReference>
<dbReference type="FunFam" id="3.40.50.300:FF:000007">
    <property type="entry name" value="Pre-mRNA-splicing factor ATP-dependent RNA helicase"/>
    <property type="match status" value="1"/>
</dbReference>
<keyword evidence="7" id="KW-0067">ATP-binding</keyword>
<dbReference type="SMART" id="SM00487">
    <property type="entry name" value="DEXDc"/>
    <property type="match status" value="1"/>
</dbReference>
<dbReference type="CDD" id="cd18791">
    <property type="entry name" value="SF2_C_RHA"/>
    <property type="match status" value="1"/>
</dbReference>
<dbReference type="SUPFAM" id="SSF52540">
    <property type="entry name" value="P-loop containing nucleoside triphosphate hydrolases"/>
    <property type="match status" value="1"/>
</dbReference>
<dbReference type="FunFam" id="1.20.120.1080:FF:000001">
    <property type="entry name" value="Pre-mRNA-splicing factor ATP-dependent RNA helicase"/>
    <property type="match status" value="1"/>
</dbReference>
<dbReference type="Gene3D" id="3.40.50.300">
    <property type="entry name" value="P-loop containing nucleotide triphosphate hydrolases"/>
    <property type="match status" value="2"/>
</dbReference>
<evidence type="ECO:0000256" key="5">
    <source>
        <dbReference type="ARBA" id="ARBA00022801"/>
    </source>
</evidence>
<keyword evidence="3" id="KW-0747">Spliceosome</keyword>
<feature type="compositionally biased region" description="Polar residues" evidence="12">
    <location>
        <begin position="313"/>
        <end position="324"/>
    </location>
</feature>
<feature type="compositionally biased region" description="Basic and acidic residues" evidence="12">
    <location>
        <begin position="330"/>
        <end position="339"/>
    </location>
</feature>
<dbReference type="InterPro" id="IPR057566">
    <property type="entry name" value="TPR_TTI1_N"/>
</dbReference>
<dbReference type="GO" id="GO:0006397">
    <property type="term" value="P:mRNA processing"/>
    <property type="evidence" value="ECO:0007669"/>
    <property type="project" value="UniProtKB-KW"/>
</dbReference>
<dbReference type="Pfam" id="PF21010">
    <property type="entry name" value="HA2_C"/>
    <property type="match status" value="1"/>
</dbReference>
<accession>A0A1R3KRW1</accession>
<evidence type="ECO:0000313" key="15">
    <source>
        <dbReference type="EMBL" id="OMP09768.1"/>
    </source>
</evidence>
<dbReference type="GO" id="GO:0008380">
    <property type="term" value="P:RNA splicing"/>
    <property type="evidence" value="ECO:0007669"/>
    <property type="project" value="UniProtKB-KW"/>
</dbReference>
<dbReference type="InterPro" id="IPR011545">
    <property type="entry name" value="DEAD/DEAH_box_helicase_dom"/>
</dbReference>
<dbReference type="FunFam" id="3.40.50.300:FF:000615">
    <property type="entry name" value="pre-mRNA-splicing factor ATP-dependent RNA helicase DEAH7"/>
    <property type="match status" value="1"/>
</dbReference>
<dbReference type="Gene3D" id="1.20.120.1080">
    <property type="match status" value="1"/>
</dbReference>
<dbReference type="PROSITE" id="PS51194">
    <property type="entry name" value="HELICASE_CTER"/>
    <property type="match status" value="1"/>
</dbReference>
<dbReference type="InterPro" id="IPR057567">
    <property type="entry name" value="TPR_TTI1_C"/>
</dbReference>
<keyword evidence="8" id="KW-0508">mRNA splicing</keyword>
<dbReference type="InterPro" id="IPR052587">
    <property type="entry name" value="TELO2-interacting_protein_1"/>
</dbReference>
<comment type="caution">
    <text evidence="15">The sequence shown here is derived from an EMBL/GenBank/DDBJ whole genome shotgun (WGS) entry which is preliminary data.</text>
</comment>
<dbReference type="SUPFAM" id="SSF48371">
    <property type="entry name" value="ARM repeat"/>
    <property type="match status" value="1"/>
</dbReference>
<evidence type="ECO:0000256" key="11">
    <source>
        <dbReference type="ARBA" id="ARBA00077342"/>
    </source>
</evidence>
<organism evidence="15 16">
    <name type="scientific">Corchorus olitorius</name>
    <dbReference type="NCBI Taxonomy" id="93759"/>
    <lineage>
        <taxon>Eukaryota</taxon>
        <taxon>Viridiplantae</taxon>
        <taxon>Streptophyta</taxon>
        <taxon>Embryophyta</taxon>
        <taxon>Tracheophyta</taxon>
        <taxon>Spermatophyta</taxon>
        <taxon>Magnoliopsida</taxon>
        <taxon>eudicotyledons</taxon>
        <taxon>Gunneridae</taxon>
        <taxon>Pentapetalae</taxon>
        <taxon>rosids</taxon>
        <taxon>malvids</taxon>
        <taxon>Malvales</taxon>
        <taxon>Malvaceae</taxon>
        <taxon>Grewioideae</taxon>
        <taxon>Apeibeae</taxon>
        <taxon>Corchorus</taxon>
    </lineage>
</organism>
<evidence type="ECO:0000256" key="7">
    <source>
        <dbReference type="ARBA" id="ARBA00022840"/>
    </source>
</evidence>
<keyword evidence="5" id="KW-0378">Hydrolase</keyword>
<dbReference type="InterPro" id="IPR049362">
    <property type="entry name" value="TTI1_rpt"/>
</dbReference>
<evidence type="ECO:0000256" key="6">
    <source>
        <dbReference type="ARBA" id="ARBA00022806"/>
    </source>
</evidence>
<dbReference type="Pfam" id="PF04408">
    <property type="entry name" value="WHD_HA2"/>
    <property type="match status" value="1"/>
</dbReference>
<comment type="catalytic activity">
    <reaction evidence="9">
        <text>ATP + H2O = ADP + phosphate + H(+)</text>
        <dbReference type="Rhea" id="RHEA:13065"/>
        <dbReference type="ChEBI" id="CHEBI:15377"/>
        <dbReference type="ChEBI" id="CHEBI:15378"/>
        <dbReference type="ChEBI" id="CHEBI:30616"/>
        <dbReference type="ChEBI" id="CHEBI:43474"/>
        <dbReference type="ChEBI" id="CHEBI:456216"/>
        <dbReference type="EC" id="3.6.4.13"/>
    </reaction>
</comment>
<reference evidence="16" key="1">
    <citation type="submission" date="2013-09" db="EMBL/GenBank/DDBJ databases">
        <title>Corchorus olitorius genome sequencing.</title>
        <authorList>
            <person name="Alam M."/>
            <person name="Haque M.S."/>
            <person name="Islam M.S."/>
            <person name="Emdad E.M."/>
            <person name="Islam M.M."/>
            <person name="Ahmed B."/>
            <person name="Halim A."/>
            <person name="Hossen Q.M.M."/>
            <person name="Hossain M.Z."/>
            <person name="Ahmed R."/>
            <person name="Khan M.M."/>
            <person name="Islam R."/>
            <person name="Rashid M.M."/>
            <person name="Khan S.A."/>
            <person name="Rahman M.S."/>
            <person name="Alam M."/>
            <person name="Yahiya A.S."/>
            <person name="Khan M.S."/>
            <person name="Azam M.S."/>
            <person name="Haque T."/>
            <person name="Lashkar M.Z.H."/>
            <person name="Akhand A.I."/>
            <person name="Morshed G."/>
            <person name="Roy S."/>
            <person name="Uddin K.S."/>
            <person name="Rabeya T."/>
            <person name="Hossain A.S."/>
            <person name="Chowdhury A."/>
            <person name="Snigdha A.R."/>
            <person name="Mortoza M.S."/>
            <person name="Matin S.A."/>
            <person name="Hoque S.M.E."/>
            <person name="Islam M.K."/>
            <person name="Roy D.K."/>
            <person name="Haider R."/>
            <person name="Moosa M.M."/>
            <person name="Elias S.M."/>
            <person name="Hasan A.M."/>
            <person name="Jahan S."/>
            <person name="Shafiuddin M."/>
            <person name="Mahmood N."/>
            <person name="Shommy N.S."/>
        </authorList>
    </citation>
    <scope>NUCLEOTIDE SEQUENCE [LARGE SCALE GENOMIC DNA]</scope>
    <source>
        <strain evidence="16">cv. O-4</strain>
    </source>
</reference>
<dbReference type="GO" id="GO:0005524">
    <property type="term" value="F:ATP binding"/>
    <property type="evidence" value="ECO:0007669"/>
    <property type="project" value="UniProtKB-KW"/>
</dbReference>
<dbReference type="InterPro" id="IPR011709">
    <property type="entry name" value="DEAD-box_helicase_OB_fold"/>
</dbReference>
<dbReference type="Pfam" id="PF00271">
    <property type="entry name" value="Helicase_C"/>
    <property type="match status" value="1"/>
</dbReference>
<evidence type="ECO:0000259" key="13">
    <source>
        <dbReference type="PROSITE" id="PS51192"/>
    </source>
</evidence>
<name>A0A1R3KRW1_9ROSI</name>
<dbReference type="InterPro" id="IPR016024">
    <property type="entry name" value="ARM-type_fold"/>
</dbReference>
<sequence length="2579" mass="287000">MEPFDVNKTMETLEPEVSNGGGGGLFVPKDRPKYIAPAGKKSLLGLDARANEKRGDSKVDGGFKVPKEKIASIAASIDEDEGVELSGVEDTGSIGTIGVRSHTSRRYRDKAASETTNAESTVTVERRGNDTVGTPRSSEHRNSNVPTPSSRSSRSVSSKSPRRDRDERSSERGGFSDDSRSENRNARKRHYYDDRRDTRSGYEDSYGRSRSRYESRRTPGRSDWDDGRWEWEDTPRRDSSSGSSRRHQPSPSPMFLGASPDARLVSPWTGDRTPRSNASGASPWDYASPSPVPIRASGASVKSSSSRYGRTSHQVSFSKESSQSFEDEEDKRGSAEEHNYEITESMRLEMEYNSDRSWYDREEGNTMFDADSTSFFLGDEASFQKKEAELAKRLVRRDGTKMSLAQSKKLSQLTADNAQWEDRQLLRSGAVRGTEVQTEFDDEDERKVILLVHDTKPPFLDGRIVFTKQAEPVMPIKDPTSDMAIISRKGSTLVREIHEKQSMNKSRQRFWELAGSKLGDILGVEKTAEQEEAKFAQHMKKGEAVSEFAKSKSIAEQRQYLPIYSVRDELLQVIRENQIVVVVGETGSGKTTQLTQYLHEDGYTTNGVVGCTQPRRVAAMSVAKRVSEEMETELGDKVGYAIRFEDVTGPDTVIKYMTDGVLLRETLKDADLDKYRVIVMDEAHERSLNTDVLFGILKKVVARRRDFKLIVTSATLNAQKFSNFFGSVPIFHIPGRTFPVNILYSKTPCEDYVEGAVKQAMTIHITSPPGDILIFMTGQDEIEAACYALAERMEQLISTTKKGVSKLLILPIYSQLPADLQAKIFQKAEDGARKCIVATNIAETSLTVDGIFYVIDTGYGKMKVYNPKMGMDALQVFPVSRAAADQRAGRAGRTGPGTCYRLYTESAYLNEMLPAPVPEIQRTNLGNVVLLLKSLKIENLLDFDFMDPPPQENILNSMYQLWVLGALNNVGGLTDIGWKMVEFPLDPPLAKMLLMGEQLECLDEVLTIVSMLSVPSVFFRPKDRAEESDAAREKFFVPESDHLTLLNVYQQWKANQYRGDWCNDHFLHVKGLKKAREVRSQLLDILKTLKIPLTSCGYDWDVIRKAICSAYFHNAARLKGVGEYVNSRNGMPCHLHPSSALYGLGYTPEYVVYHELILTTKEYMQCVTAVEPQWLAELGGFLRIAGGSTEARREEKELEEEEEGEERSKLFLQLKPYCLELLELAQNPKKHSSAIRALLHLLRSSPPDSLQPFFDYILFPLLLLLDAAVDCRSSQKKSETNKKVSDKVAEGVVQCLEELLKNCQLGSVDQMVVILKKLTYAALLSPSEASEEFREGVVKCFRALLLNLYPCSNQSCLCKQSLDLPMLLETRGILHPVGTLKHDLEQGECLLAFLQSEAASAAVGHWLSLLLKAADNEATRGHRGSANLRIEAFMTLRVLVAKVGTADALAFFLPGVISQFAKVLHISKAMISGAAGSVEAIDQAIRGLAEYLMIVLQDDANLSSLDMCLDASDGTNANNYRSTNSILEELRQLPLKAQSETLAESKNDEAVNTISPKTEVGEKSSPVIGKEIGSLHVDRTKEWLEKTSAHVNKLLCATFPHICVHQAKRVRRGLLAAIEGLLLKCNYTLKKSKMMFLCKPVMMVCDNSFGGRMRWLLLRYLTSVGGDLHDSEECLCALVVDDSEEISAAAQEFMEYLFSGSQKLHVEHDVAVTFSRLIEKLPKSILRSDESLALSHAQQLLTVIYYTGPQFLLGHLQSPVTAARFLDVFALCLSQNSAFTGPLNMLVSTRQSSIGYLPSVAELKGLHVVGDHKVLCSAASSNSSKLVDIYEIEKQHKAEDRKRYFELPRMPPWFVYVGSHKLYQALAGTLRLVGLSLMADYRNEGHLSIIADIPLGHLRNLISEVRQKEYSKESWQSWYNRTGSGKLLRQASTAVCILNEMIFGISDQAFDAFKRIFHKTQIKGVNMGESGEDSPGVQPRKLNSAVFDESVWETALQKGARSHLIDCVGKILHEFLSSEVWNLPVDHQSVLMQSDAEVEDIASYFFRDVIIEGLGIFALCLGSDFASNGFLHSSLYLLLENLICSNFEVRSASDAILHLLSTTSGHSTVGQLVLANADYVIDSICRQLRHLDLNPHVPNVLASMLSYVGAGHKILPLLEEPMRSVSQELEILGRHKHPDLTIPFLKAVSEIVKASKREAVPLPSQAQCNLMHVKSKISYRENIQQELGQGSISGFKDEIDMSLTQSDQWENILFKFNDSKRYRQTVGSIAGSCLIAAAPLLASMTQAACLVALDIIEDGIAALAKVEEAYRHEKETVEVIEEELQSCSLYQLKDTMSAADDNTVENRLLPAMNKIWPLLVVCVRQKNPVVVRRCLSVVSNVVQICGGDFFSRRFHTDGAHFWKLLSTSPFQKKRNFKEQTPLQLPYRSSNVSSEHSVAETSNLKVQVALLNMIAELSQNKRSASALEVVMKKVSGLVVGVACSGVIGLRDASVNALKGLASIDPDLIWLLLADVYYSLKKKDLPSPPSSDFPEMSLTLPPPTSYKEFLYVQYGGQSYGFDLAFSSVETVFLKIASSGVL</sequence>
<dbReference type="Pfam" id="PF24181">
    <property type="entry name" value="TPR_TTI1_C"/>
    <property type="match status" value="1"/>
</dbReference>
<dbReference type="EC" id="3.6.4.13" evidence="1"/>
<dbReference type="Pfam" id="PF07717">
    <property type="entry name" value="OB_NTP_bind"/>
    <property type="match status" value="1"/>
</dbReference>
<feature type="domain" description="Helicase ATP-binding" evidence="13">
    <location>
        <begin position="571"/>
        <end position="734"/>
    </location>
</feature>
<feature type="compositionally biased region" description="Low complexity" evidence="12">
    <location>
        <begin position="295"/>
        <end position="312"/>
    </location>
</feature>
<dbReference type="InterPro" id="IPR027417">
    <property type="entry name" value="P-loop_NTPase"/>
</dbReference>
<dbReference type="GO" id="GO:0003676">
    <property type="term" value="F:nucleic acid binding"/>
    <property type="evidence" value="ECO:0007669"/>
    <property type="project" value="InterPro"/>
</dbReference>
<dbReference type="InterPro" id="IPR014001">
    <property type="entry name" value="Helicase_ATP-bd"/>
</dbReference>
<dbReference type="GO" id="GO:0016787">
    <property type="term" value="F:hydrolase activity"/>
    <property type="evidence" value="ECO:0007669"/>
    <property type="project" value="UniProtKB-KW"/>
</dbReference>
<evidence type="ECO:0000313" key="16">
    <source>
        <dbReference type="Proteomes" id="UP000187203"/>
    </source>
</evidence>
<dbReference type="Proteomes" id="UP000187203">
    <property type="component" value="Unassembled WGS sequence"/>
</dbReference>
<evidence type="ECO:0000259" key="14">
    <source>
        <dbReference type="PROSITE" id="PS51194"/>
    </source>
</evidence>
<feature type="compositionally biased region" description="Polar residues" evidence="12">
    <location>
        <begin position="113"/>
        <end position="123"/>
    </location>
</feature>
<dbReference type="GO" id="GO:0005681">
    <property type="term" value="C:spliceosomal complex"/>
    <property type="evidence" value="ECO:0007669"/>
    <property type="project" value="UniProtKB-KW"/>
</dbReference>
<dbReference type="OrthoDB" id="49511at2759"/>
<dbReference type="Pfam" id="PF21547">
    <property type="entry name" value="TTI1"/>
    <property type="match status" value="1"/>
</dbReference>
<dbReference type="GO" id="GO:0003724">
    <property type="term" value="F:RNA helicase activity"/>
    <property type="evidence" value="ECO:0007669"/>
    <property type="project" value="UniProtKB-EC"/>
</dbReference>
<keyword evidence="6" id="KW-0347">Helicase</keyword>
<protein>
    <recommendedName>
        <fullName evidence="1">RNA helicase</fullName>
        <ecNumber evidence="1">3.6.4.13</ecNumber>
    </recommendedName>
    <alternativeName>
        <fullName evidence="11">DEAH RNA helicase homolog PRP2</fullName>
    </alternativeName>
</protein>
<keyword evidence="4" id="KW-0547">Nucleotide-binding</keyword>
<dbReference type="PROSITE" id="PS51192">
    <property type="entry name" value="HELICASE_ATP_BIND_1"/>
    <property type="match status" value="1"/>
</dbReference>
<evidence type="ECO:0000256" key="3">
    <source>
        <dbReference type="ARBA" id="ARBA00022728"/>
    </source>
</evidence>
<dbReference type="InterPro" id="IPR001650">
    <property type="entry name" value="Helicase_C-like"/>
</dbReference>
<feature type="domain" description="Helicase C-terminal" evidence="14">
    <location>
        <begin position="756"/>
        <end position="936"/>
    </location>
</feature>
<dbReference type="InterPro" id="IPR007502">
    <property type="entry name" value="Helicase-assoc_dom"/>
</dbReference>
<dbReference type="SMART" id="SM00847">
    <property type="entry name" value="HA2"/>
    <property type="match status" value="1"/>
</dbReference>
<comment type="similarity">
    <text evidence="10">Belongs to the DEAD box helicase family. DEAH subfamily. PRP2 sub-subfamily.</text>
</comment>
<evidence type="ECO:0000256" key="8">
    <source>
        <dbReference type="ARBA" id="ARBA00023187"/>
    </source>
</evidence>
<evidence type="ECO:0000256" key="10">
    <source>
        <dbReference type="ARBA" id="ARBA00061257"/>
    </source>
</evidence>
<dbReference type="Pfam" id="PF24173">
    <property type="entry name" value="TPR_TTI1_N"/>
    <property type="match status" value="2"/>
</dbReference>
<gene>
    <name evidence="15" type="ORF">COLO4_05147</name>
</gene>
<dbReference type="CDD" id="cd17983">
    <property type="entry name" value="DEXHc_DHX38"/>
    <property type="match status" value="1"/>
</dbReference>
<dbReference type="SMART" id="SM00490">
    <property type="entry name" value="HELICc"/>
    <property type="match status" value="1"/>
</dbReference>
<feature type="region of interest" description="Disordered" evidence="12">
    <location>
        <begin position="1"/>
        <end position="28"/>
    </location>
</feature>
<dbReference type="GO" id="GO:0005737">
    <property type="term" value="C:cytoplasm"/>
    <property type="evidence" value="ECO:0007669"/>
    <property type="project" value="TreeGrafter"/>
</dbReference>
<dbReference type="PANTHER" id="PTHR18460">
    <property type="entry name" value="TEL2 INTERACTING PROTEIN 1 TTI1 FAMILY MEMBER"/>
    <property type="match status" value="1"/>
</dbReference>
<keyword evidence="2" id="KW-0507">mRNA processing</keyword>
<evidence type="ECO:0000256" key="12">
    <source>
        <dbReference type="SAM" id="MobiDB-lite"/>
    </source>
</evidence>
<dbReference type="InterPro" id="IPR048333">
    <property type="entry name" value="HA2_WH"/>
</dbReference>
<evidence type="ECO:0000256" key="1">
    <source>
        <dbReference type="ARBA" id="ARBA00012552"/>
    </source>
</evidence>
<feature type="region of interest" description="Disordered" evidence="12">
    <location>
        <begin position="84"/>
        <end position="339"/>
    </location>
</feature>
<evidence type="ECO:0000256" key="2">
    <source>
        <dbReference type="ARBA" id="ARBA00022664"/>
    </source>
</evidence>